<organism evidence="3">
    <name type="scientific">Schmidtea mediterranea</name>
    <name type="common">Freshwater planarian flatworm</name>
    <dbReference type="NCBI Taxonomy" id="79327"/>
    <lineage>
        <taxon>Eukaryota</taxon>
        <taxon>Metazoa</taxon>
        <taxon>Spiralia</taxon>
        <taxon>Lophotrochozoa</taxon>
        <taxon>Platyhelminthes</taxon>
        <taxon>Rhabditophora</taxon>
        <taxon>Seriata</taxon>
        <taxon>Tricladida</taxon>
        <taxon>Continenticola</taxon>
        <taxon>Geoplanoidea</taxon>
        <taxon>Dugesiidae</taxon>
        <taxon>Schmidtea</taxon>
    </lineage>
</organism>
<proteinExistence type="evidence at transcript level"/>
<dbReference type="InterPro" id="IPR015252">
    <property type="entry name" value="BRCA2_hlx"/>
</dbReference>
<feature type="domain" description="Breast cancer type 2 susceptibility protein helical" evidence="2">
    <location>
        <begin position="15"/>
        <end position="76"/>
    </location>
</feature>
<dbReference type="SUPFAM" id="SSF50249">
    <property type="entry name" value="Nucleic acid-binding proteins"/>
    <property type="match status" value="2"/>
</dbReference>
<evidence type="ECO:0000259" key="1">
    <source>
        <dbReference type="Pfam" id="PF09103"/>
    </source>
</evidence>
<dbReference type="OMA" id="IWANSTR"/>
<dbReference type="AlphaFoldDB" id="A0A0X9SRF7"/>
<dbReference type="InterPro" id="IPR015187">
    <property type="entry name" value="BRCA2_OB_1"/>
</dbReference>
<dbReference type="Pfam" id="PF09103">
    <property type="entry name" value="BRCA-2_OB1"/>
    <property type="match status" value="1"/>
</dbReference>
<dbReference type="EMBL" id="KT375435">
    <property type="protein sequence ID" value="AMA21729.1"/>
    <property type="molecule type" value="mRNA"/>
</dbReference>
<dbReference type="GO" id="GO:0000724">
    <property type="term" value="P:double-strand break repair via homologous recombination"/>
    <property type="evidence" value="ECO:0007669"/>
    <property type="project" value="InterPro"/>
</dbReference>
<dbReference type="InterPro" id="IPR015525">
    <property type="entry name" value="BRCA2"/>
</dbReference>
<evidence type="ECO:0000259" key="2">
    <source>
        <dbReference type="Pfam" id="PF09169"/>
    </source>
</evidence>
<name>A0A0X9SRF7_SCHMD</name>
<dbReference type="PANTHER" id="PTHR11289:SF0">
    <property type="entry name" value="BREAST CANCER TYPE 2 SUSCEPTIBILITY PROTEIN"/>
    <property type="match status" value="1"/>
</dbReference>
<protein>
    <submittedName>
        <fullName evidence="3">Putative BRCA2</fullName>
    </submittedName>
</protein>
<dbReference type="InterPro" id="IPR036315">
    <property type="entry name" value="BRCA2_hlx_sf"/>
</dbReference>
<evidence type="ECO:0000313" key="3">
    <source>
        <dbReference type="EMBL" id="AMA21729.1"/>
    </source>
</evidence>
<dbReference type="Pfam" id="PF09169">
    <property type="entry name" value="BRCA-2_helical"/>
    <property type="match status" value="1"/>
</dbReference>
<reference evidence="3" key="1">
    <citation type="submission" date="2015-08" db="EMBL/GenBank/DDBJ databases">
        <title>The central nervous system facilitates proliferation of cells with DNA instability.</title>
        <authorList>
            <person name="Peiris T.H."/>
            <person name="Oviedo N.J."/>
        </authorList>
    </citation>
    <scope>NUCLEOTIDE SEQUENCE</scope>
</reference>
<feature type="domain" description="BRCA2 OB1" evidence="1">
    <location>
        <begin position="81"/>
        <end position="192"/>
    </location>
</feature>
<dbReference type="PANTHER" id="PTHR11289">
    <property type="entry name" value="BREAST CANCER TYPE 2 SUSCEPTIBILITY PROTEIN BRCA2"/>
    <property type="match status" value="1"/>
</dbReference>
<accession>A0A0X9SRF7</accession>
<dbReference type="GO" id="GO:0006355">
    <property type="term" value="P:regulation of DNA-templated transcription"/>
    <property type="evidence" value="ECO:0007669"/>
    <property type="project" value="TreeGrafter"/>
</dbReference>
<dbReference type="Gene3D" id="2.40.50.140">
    <property type="entry name" value="Nucleic acid-binding proteins"/>
    <property type="match status" value="2"/>
</dbReference>
<dbReference type="GO" id="GO:0005634">
    <property type="term" value="C:nucleus"/>
    <property type="evidence" value="ECO:0007669"/>
    <property type="project" value="TreeGrafter"/>
</dbReference>
<dbReference type="SUPFAM" id="SSF81872">
    <property type="entry name" value="BRCA2 helical domain"/>
    <property type="match status" value="1"/>
</dbReference>
<dbReference type="SUPFAM" id="SSF81878">
    <property type="entry name" value="BRCA2 tower domain"/>
    <property type="match status" value="1"/>
</dbReference>
<dbReference type="InterPro" id="IPR012340">
    <property type="entry name" value="NA-bd_OB-fold"/>
</dbReference>
<sequence length="465" mass="54323">MHNILTETQKQNFSFMGLPNVDPKLISAEWIKNHYQMILWKLMALDMRYRQYLADDWLSPHHIMLQLKYRYDKEIDLAKRPCLRKICEQDDTANKRLVLVVAFIEKIENDSFKVFVSDGWYCVPAIFDKFLKDQIINKKIKPGTKLISCNAVWTGCDEPLVLPVDHFPPGCGLKLHGNSTRRARAFAKLGYQSNLKPFPVTLGSLNPNGGTASLINVVINRIYPLQYMETIYHPNQDIPQRVFRNERAEEFSRKQFDLLKENIINTTLEKMMSSVSTNKKRYHLGQKKDKVTDLCNGEDIMNWLNNSMDQESALTELSFNQQNMLRIYRENLVSDALLEKCPNRNYILNFNIRKFNGRNIFEAEQLLKDIDDWLGIRDLSLIGIFDLLLSEEAKIPWKDFKTIGLTDEDARSWFVDTFTSQKSIADKIYDLAHVKQKNEGFATFELRVKMSDDVFDCWIYHIKSC</sequence>